<feature type="compositionally biased region" description="Basic and acidic residues" evidence="2">
    <location>
        <begin position="315"/>
        <end position="332"/>
    </location>
</feature>
<dbReference type="SMART" id="SM00355">
    <property type="entry name" value="ZnF_C2H2"/>
    <property type="match status" value="11"/>
</dbReference>
<dbReference type="SUPFAM" id="SSF57667">
    <property type="entry name" value="beta-beta-alpha zinc fingers"/>
    <property type="match status" value="2"/>
</dbReference>
<name>A0A9P0A3R1_BEMTA</name>
<dbReference type="Gene3D" id="3.30.160.60">
    <property type="entry name" value="Classic Zinc Finger"/>
    <property type="match status" value="4"/>
</dbReference>
<dbReference type="InterPro" id="IPR036236">
    <property type="entry name" value="Znf_C2H2_sf"/>
</dbReference>
<feature type="compositionally biased region" description="Low complexity" evidence="2">
    <location>
        <begin position="69"/>
        <end position="78"/>
    </location>
</feature>
<dbReference type="GO" id="GO:0008270">
    <property type="term" value="F:zinc ion binding"/>
    <property type="evidence" value="ECO:0007669"/>
    <property type="project" value="UniProtKB-KW"/>
</dbReference>
<feature type="compositionally biased region" description="Polar residues" evidence="2">
    <location>
        <begin position="1527"/>
        <end position="1538"/>
    </location>
</feature>
<feature type="region of interest" description="Disordered" evidence="2">
    <location>
        <begin position="148"/>
        <end position="204"/>
    </location>
</feature>
<sequence>MSDAVYGIDESRSLRFSEVSNMIFPLPGKEIDPNAYHDRGDFSSDYDSDDEMYHIRIGEQNDPSDKSSESSSDLSDSSALEESESLVSYNHSEIKLMKPEVRLPRIDASLFQLKKVISTSVNNVENSGKDHPTLSKTDETRETIQKANENAVSENPNPADEAEKNEKLPTADSLTPKIAPKLNEAPVPENLNSEGKARSGKNLQMGTPKLLKILSNIDNNSALENKNSETEVGTGENLRISAPKSLTTTADTNENSPAVGGILEENEVNGGNLCISAQNSSKIAPEAIESSVSEDRNSEEIATSVTKSGTSMKTKMNDKSTPRISKTSERLKSGLQEYSSGGEEVTKTDKKSMTTPLMNNPVMCKETAVSETCKNLTALINNPNESGLKIVSVTGASSNEEVSNNETPQETTPEVTIKQEEEPISPDQSSQVQQIVDRLEELKGTISTSSSSINQSHLIEPLSSDNLNVCWEEASSNILAPPPQNDPSPNESGLKPAEIKSLATTKESLFSSVTVGVSETKTNKQSVGNAAVIDESDAESDHDGLCIDLNGAEGKTPPKQGKTAASGVGSDQLPKLTVRNFESELKEQSVTTTEIKQEQETIENKLTLYNESDLPSVMTVHLLCMNCIEYAKERWPDRPLIKHILVKKKDCEVCKTKDVPPENTAAEQDETVESITTNLSNVEKIIDNVARNYSKKLPSSPPSKSSLEESLKDVTPKTKGVSSQDVILVNSSNVSTNLAKKGSNIIIKDVAMKNAIKNASRNLKPSGMTTLDGKLYKVIFLPKSSSPKTIVTSTTLKIADGPKTTTKVVTSNKSASLISSSTVTKLTPASNSSPIIVPAAGDNIISNPNVKKTNENLLKFTSDVPTVPNRTVFSPPKSSTFTTSLLPNSLPKKKLPSQLSFNSETIKIQAPPGTPAFRNIASKRVSLDLGSVNVENSKKDSAQVSDNIKIKRLSADSHITLSPGAKYTSKLMPLNDYLALNRTAGKTGSTPMKVIHHSENAQHGSKVSAPLKRPITIINGKPDNIMDVDDGAITMSTNSVKRPRMSVEKGSPYLSNCLDDGAKISILNSVLLPPFCPTTPDSIYDAKNPVAKYTCPQCPDTFTSETHLRSHLNRRSVLMKYACPGCFDKLIAVYNRCQLKEHCQKHNLKVNLQHLTIEPLPLALFDLNLFDSSPSVSNNVAEMDALLQPKKRKRKSRAKKKPENTDTAESNPSCSKEAPAEATSSSAPTLNKNSQKSARPTDTLTFCYECESMFPSLSAHLQGSGKPNAEFACECKKVCSSACSLKAHKRLHHNSAPHICPECGAKFLFASALEEHFKKSCYHPFKKNSFECLKCQQNFSVLSKLESHVLKNHTEQVNICGVCEESDVSLSVISKHMSIDHGETVNQNSNRILRFMRCDFCPDARFPRHQCHQHIQMHITQQSSFTPNYYYQCGYCTNYKTVAKIDFGQHLDYCLFSTSLRMMENNTELSDSEDTTSSSSKSVENLRPSNDEITKTANGSDDINEISSQSNSSETMMSVDKVDKTPTSEYTDVSLSKSSEAKSVRSDKASVKNKPTLREPKIPETISPKEETGPTPNSDSVVPGMSKAQVLNSRKEPTSLDNSAEINLSLEKTLKKCIKRSEAATDNSSNKKRARSNNTSPKLTVMQCKYCVAKFRDPQKVFEHLMSKHRKEISEKNAKRLKLSSQLKSKSEHSDESSQSLECSKCSFVGASYADLCKHMETHKTVYECKECGEGFVARPTLEKHLIIKHKFDAVKAKKEVDCNIQSVEVVKENGAYHAKQGFYQCATCYKNFTTEQAFNQHFRTHGLAFVTDSASPTSLVK</sequence>
<feature type="compositionally biased region" description="Low complexity" evidence="2">
    <location>
        <begin position="695"/>
        <end position="705"/>
    </location>
</feature>
<evidence type="ECO:0000259" key="3">
    <source>
        <dbReference type="PROSITE" id="PS50157"/>
    </source>
</evidence>
<keyword evidence="1" id="KW-0479">Metal-binding</keyword>
<dbReference type="InterPro" id="IPR045914">
    <property type="entry name" value="Zn532-like"/>
</dbReference>
<feature type="region of interest" description="Disordered" evidence="2">
    <location>
        <begin position="58"/>
        <end position="83"/>
    </location>
</feature>
<proteinExistence type="predicted"/>
<dbReference type="PROSITE" id="PS50157">
    <property type="entry name" value="ZINC_FINGER_C2H2_2"/>
    <property type="match status" value="5"/>
</dbReference>
<evidence type="ECO:0000256" key="2">
    <source>
        <dbReference type="SAM" id="MobiDB-lite"/>
    </source>
</evidence>
<feature type="compositionally biased region" description="Polar residues" evidence="2">
    <location>
        <begin position="300"/>
        <end position="314"/>
    </location>
</feature>
<feature type="region of interest" description="Disordered" evidence="2">
    <location>
        <begin position="1467"/>
        <end position="1583"/>
    </location>
</feature>
<feature type="region of interest" description="Disordered" evidence="2">
    <location>
        <begin position="397"/>
        <end position="431"/>
    </location>
</feature>
<feature type="compositionally biased region" description="Basic residues" evidence="2">
    <location>
        <begin position="1189"/>
        <end position="1200"/>
    </location>
</feature>
<dbReference type="Proteomes" id="UP001152759">
    <property type="component" value="Chromosome 10"/>
</dbReference>
<organism evidence="4 5">
    <name type="scientific">Bemisia tabaci</name>
    <name type="common">Sweetpotato whitefly</name>
    <name type="synonym">Aleurodes tabaci</name>
    <dbReference type="NCBI Taxonomy" id="7038"/>
    <lineage>
        <taxon>Eukaryota</taxon>
        <taxon>Metazoa</taxon>
        <taxon>Ecdysozoa</taxon>
        <taxon>Arthropoda</taxon>
        <taxon>Hexapoda</taxon>
        <taxon>Insecta</taxon>
        <taxon>Pterygota</taxon>
        <taxon>Neoptera</taxon>
        <taxon>Paraneoptera</taxon>
        <taxon>Hemiptera</taxon>
        <taxon>Sternorrhyncha</taxon>
        <taxon>Aleyrodoidea</taxon>
        <taxon>Aleyrodidae</taxon>
        <taxon>Aleyrodinae</taxon>
        <taxon>Bemisia</taxon>
    </lineage>
</organism>
<feature type="compositionally biased region" description="Basic and acidic residues" evidence="2">
    <location>
        <begin position="706"/>
        <end position="715"/>
    </location>
</feature>
<feature type="compositionally biased region" description="Low complexity" evidence="2">
    <location>
        <begin position="1215"/>
        <end position="1229"/>
    </location>
</feature>
<reference evidence="4" key="1">
    <citation type="submission" date="2021-12" db="EMBL/GenBank/DDBJ databases">
        <authorList>
            <person name="King R."/>
        </authorList>
    </citation>
    <scope>NUCLEOTIDE SEQUENCE</scope>
</reference>
<feature type="region of interest" description="Disordered" evidence="2">
    <location>
        <begin position="1182"/>
        <end position="1238"/>
    </location>
</feature>
<evidence type="ECO:0000256" key="1">
    <source>
        <dbReference type="PROSITE-ProRule" id="PRU00042"/>
    </source>
</evidence>
<feature type="domain" description="C2H2-type" evidence="3">
    <location>
        <begin position="1727"/>
        <end position="1750"/>
    </location>
</feature>
<feature type="compositionally biased region" description="Low complexity" evidence="2">
    <location>
        <begin position="1505"/>
        <end position="1518"/>
    </location>
</feature>
<dbReference type="PROSITE" id="PS00028">
    <property type="entry name" value="ZINC_FINGER_C2H2_1"/>
    <property type="match status" value="4"/>
</dbReference>
<feature type="compositionally biased region" description="Polar residues" evidence="2">
    <location>
        <begin position="1205"/>
        <end position="1214"/>
    </location>
</feature>
<feature type="region of interest" description="Disordered" evidence="2">
    <location>
        <begin position="289"/>
        <end position="358"/>
    </location>
</feature>
<feature type="region of interest" description="Disordered" evidence="2">
    <location>
        <begin position="1673"/>
        <end position="1693"/>
    </location>
</feature>
<evidence type="ECO:0000313" key="5">
    <source>
        <dbReference type="Proteomes" id="UP001152759"/>
    </source>
</evidence>
<dbReference type="EMBL" id="OU963871">
    <property type="protein sequence ID" value="CAH0382768.1"/>
    <property type="molecule type" value="Genomic_DNA"/>
</dbReference>
<feature type="domain" description="C2H2-type" evidence="3">
    <location>
        <begin position="1784"/>
        <end position="1806"/>
    </location>
</feature>
<feature type="domain" description="C2H2-type" evidence="3">
    <location>
        <begin position="1298"/>
        <end position="1328"/>
    </location>
</feature>
<feature type="compositionally biased region" description="Basic and acidic residues" evidence="2">
    <location>
        <begin position="1539"/>
        <end position="1572"/>
    </location>
</feature>
<protein>
    <recommendedName>
        <fullName evidence="3">C2H2-type domain-containing protein</fullName>
    </recommendedName>
</protein>
<dbReference type="InterPro" id="IPR013087">
    <property type="entry name" value="Znf_C2H2_type"/>
</dbReference>
<dbReference type="PANTHER" id="PTHR47222">
    <property type="entry name" value="ZINC FINGER PROTEIN 532-RELATED"/>
    <property type="match status" value="1"/>
</dbReference>
<keyword evidence="1" id="KW-0862">Zinc</keyword>
<feature type="domain" description="C2H2-type" evidence="3">
    <location>
        <begin position="1093"/>
        <end position="1111"/>
    </location>
</feature>
<keyword evidence="1" id="KW-0863">Zinc-finger</keyword>
<feature type="domain" description="C2H2-type" evidence="3">
    <location>
        <begin position="1330"/>
        <end position="1358"/>
    </location>
</feature>
<keyword evidence="5" id="KW-1185">Reference proteome</keyword>
<evidence type="ECO:0000313" key="4">
    <source>
        <dbReference type="EMBL" id="CAH0382768.1"/>
    </source>
</evidence>
<dbReference type="PANTHER" id="PTHR47222:SF5">
    <property type="entry name" value="LOW QUALITY PROTEIN: ZINC FINGER PROTEIN 532-LIKE"/>
    <property type="match status" value="1"/>
</dbReference>
<feature type="region of interest" description="Disordered" evidence="2">
    <location>
        <begin position="550"/>
        <end position="570"/>
    </location>
</feature>
<feature type="region of interest" description="Disordered" evidence="2">
    <location>
        <begin position="693"/>
        <end position="715"/>
    </location>
</feature>
<feature type="compositionally biased region" description="Polar residues" evidence="2">
    <location>
        <begin position="397"/>
        <end position="414"/>
    </location>
</feature>
<gene>
    <name evidence="4" type="ORF">BEMITA_LOCUS2270</name>
</gene>
<feature type="compositionally biased region" description="Basic and acidic residues" evidence="2">
    <location>
        <begin position="58"/>
        <end position="68"/>
    </location>
</feature>
<accession>A0A9P0A3R1</accession>